<keyword evidence="4 5" id="KW-0687">Ribonucleoprotein</keyword>
<dbReference type="GO" id="GO:1990904">
    <property type="term" value="C:ribonucleoprotein complex"/>
    <property type="evidence" value="ECO:0007669"/>
    <property type="project" value="UniProtKB-KW"/>
</dbReference>
<dbReference type="PROSITE" id="PS00578">
    <property type="entry name" value="RIBOSOMAL_S6E"/>
    <property type="match status" value="1"/>
</dbReference>
<evidence type="ECO:0000313" key="7">
    <source>
        <dbReference type="Proteomes" id="UP000192257"/>
    </source>
</evidence>
<dbReference type="VEuPathDB" id="TriTrypDB:TM35_000481070"/>
<evidence type="ECO:0000313" key="6">
    <source>
        <dbReference type="EMBL" id="ORC84146.1"/>
    </source>
</evidence>
<comment type="caution">
    <text evidence="6">The sequence shown here is derived from an EMBL/GenBank/DDBJ whole genome shotgun (WGS) entry which is preliminary data.</text>
</comment>
<keyword evidence="2" id="KW-0597">Phosphoprotein</keyword>
<organism evidence="6 7">
    <name type="scientific">Trypanosoma theileri</name>
    <dbReference type="NCBI Taxonomy" id="67003"/>
    <lineage>
        <taxon>Eukaryota</taxon>
        <taxon>Discoba</taxon>
        <taxon>Euglenozoa</taxon>
        <taxon>Kinetoplastea</taxon>
        <taxon>Metakinetoplastina</taxon>
        <taxon>Trypanosomatida</taxon>
        <taxon>Trypanosomatidae</taxon>
        <taxon>Trypanosoma</taxon>
    </lineage>
</organism>
<keyword evidence="7" id="KW-1185">Reference proteome</keyword>
<dbReference type="AlphaFoldDB" id="A0A1X0NHJ4"/>
<accession>A0A1X0NHJ4</accession>
<dbReference type="InterPro" id="IPR014401">
    <property type="entry name" value="Ribosomal_eS6-like"/>
</dbReference>
<dbReference type="RefSeq" id="XP_028878212.1">
    <property type="nucleotide sequence ID" value="XM_029030443.1"/>
</dbReference>
<dbReference type="Gene3D" id="1.20.5.2650">
    <property type="match status" value="1"/>
</dbReference>
<dbReference type="Pfam" id="PF01092">
    <property type="entry name" value="Ribosomal_S6e"/>
    <property type="match status" value="1"/>
</dbReference>
<dbReference type="GO" id="GO:0006412">
    <property type="term" value="P:translation"/>
    <property type="evidence" value="ECO:0007669"/>
    <property type="project" value="InterPro"/>
</dbReference>
<gene>
    <name evidence="6" type="ORF">TM35_000481070</name>
</gene>
<dbReference type="GO" id="GO:0005840">
    <property type="term" value="C:ribosome"/>
    <property type="evidence" value="ECO:0007669"/>
    <property type="project" value="UniProtKB-KW"/>
</dbReference>
<sequence length="250" mass="28404">MKLNIAYPRNGTVKQFEVTDDVLRRVNLGDYRLGNSVDGAIFGAAFKGYTFKLRGGSDKEGFPMVQGVMAPSRVPLLVKRGAVGFNAFRGYQGERRRKSLRGCILAHDIAVLNVIIEKLGEQPIEGVTDVSLPRRLGPKRANNIRKLFNLSRDDDVRKYVVRRKVSKEGKKDRFKAPKVQRLITPAIRARRAKKVKVAMEKVRKSAEERREYLRLIGSRRRAARQRKTASRHDHKVAAQKVEVAVFKAKK</sequence>
<dbReference type="STRING" id="67003.A0A1X0NHJ4"/>
<evidence type="ECO:0000256" key="4">
    <source>
        <dbReference type="ARBA" id="ARBA00023274"/>
    </source>
</evidence>
<dbReference type="GO" id="GO:0003735">
    <property type="term" value="F:structural constituent of ribosome"/>
    <property type="evidence" value="ECO:0007669"/>
    <property type="project" value="InterPro"/>
</dbReference>
<dbReference type="PANTHER" id="PTHR11502">
    <property type="entry name" value="40S RIBOSOMAL PROTEIN S6"/>
    <property type="match status" value="1"/>
</dbReference>
<reference evidence="6 7" key="1">
    <citation type="submission" date="2017-03" db="EMBL/GenBank/DDBJ databases">
        <title>An alternative strategy for trypanosome survival in the mammalian bloodstream revealed through genome and transcriptome analysis of the ubiquitous bovine parasite Trypanosoma (Megatrypanum) theileri.</title>
        <authorList>
            <person name="Kelly S."/>
            <person name="Ivens A."/>
            <person name="Mott A."/>
            <person name="O'Neill E."/>
            <person name="Emms D."/>
            <person name="Macleod O."/>
            <person name="Voorheis P."/>
            <person name="Matthews J."/>
            <person name="Matthews K."/>
            <person name="Carrington M."/>
        </authorList>
    </citation>
    <scope>NUCLEOTIDE SEQUENCE [LARGE SCALE GENOMIC DNA]</scope>
    <source>
        <strain evidence="6">Edinburgh</strain>
    </source>
</reference>
<evidence type="ECO:0000256" key="5">
    <source>
        <dbReference type="PIRNR" id="PIRNR002129"/>
    </source>
</evidence>
<dbReference type="GeneID" id="39990223"/>
<dbReference type="SMART" id="SM01405">
    <property type="entry name" value="Ribosomal_S6e"/>
    <property type="match status" value="1"/>
</dbReference>
<keyword evidence="3 5" id="KW-0689">Ribosomal protein</keyword>
<dbReference type="OrthoDB" id="10260596at2759"/>
<evidence type="ECO:0000256" key="3">
    <source>
        <dbReference type="ARBA" id="ARBA00022980"/>
    </source>
</evidence>
<protein>
    <recommendedName>
        <fullName evidence="5">40S ribosomal protein S6</fullName>
    </recommendedName>
</protein>
<dbReference type="Proteomes" id="UP000192257">
    <property type="component" value="Unassembled WGS sequence"/>
</dbReference>
<dbReference type="InterPro" id="IPR018282">
    <property type="entry name" value="Ribosomal_eS6_CS"/>
</dbReference>
<dbReference type="PIRSF" id="PIRSF002129">
    <property type="entry name" value="Ribosom_S6_euk"/>
    <property type="match status" value="1"/>
</dbReference>
<dbReference type="InterPro" id="IPR001377">
    <property type="entry name" value="Ribosomal_eS6"/>
</dbReference>
<evidence type="ECO:0000256" key="2">
    <source>
        <dbReference type="ARBA" id="ARBA00022553"/>
    </source>
</evidence>
<dbReference type="FunFam" id="1.20.5.2650:FF:000004">
    <property type="entry name" value="40S ribosomal protein S6"/>
    <property type="match status" value="1"/>
</dbReference>
<evidence type="ECO:0000256" key="1">
    <source>
        <dbReference type="ARBA" id="ARBA00009312"/>
    </source>
</evidence>
<dbReference type="EMBL" id="NBCO01000048">
    <property type="protein sequence ID" value="ORC84146.1"/>
    <property type="molecule type" value="Genomic_DNA"/>
</dbReference>
<proteinExistence type="inferred from homology"/>
<comment type="similarity">
    <text evidence="1 5">Belongs to the eukaryotic ribosomal protein eS6 family.</text>
</comment>
<name>A0A1X0NHJ4_9TRYP</name>